<proteinExistence type="predicted"/>
<gene>
    <name evidence="2" type="ORF">PYH38_001164</name>
</gene>
<dbReference type="Proteomes" id="UP001235547">
    <property type="component" value="Chromosome 2"/>
</dbReference>
<organism evidence="2 3">
    <name type="scientific">Sinorhizobium numidicum</name>
    <dbReference type="NCBI Taxonomy" id="680248"/>
    <lineage>
        <taxon>Bacteria</taxon>
        <taxon>Pseudomonadati</taxon>
        <taxon>Pseudomonadota</taxon>
        <taxon>Alphaproteobacteria</taxon>
        <taxon>Hyphomicrobiales</taxon>
        <taxon>Rhizobiaceae</taxon>
        <taxon>Sinorhizobium/Ensifer group</taxon>
        <taxon>Sinorhizobium</taxon>
    </lineage>
</organism>
<dbReference type="InterPro" id="IPR006045">
    <property type="entry name" value="Cupin_1"/>
</dbReference>
<protein>
    <submittedName>
        <fullName evidence="2">Cupin</fullName>
    </submittedName>
</protein>
<dbReference type="PIRSF" id="PIRSF019307">
    <property type="entry name" value="UCP019307"/>
    <property type="match status" value="1"/>
</dbReference>
<feature type="domain" description="Cupin type-1" evidence="1">
    <location>
        <begin position="61"/>
        <end position="110"/>
    </location>
</feature>
<sequence length="172" mass="18312">MKIDELMFGESERIPNNPRLPALFYHQAIDLANDGAAAIERLFRANGWGGLWRNGVFDFQHYHTKAHEVLAVARGSAKLLIGGPEGRALEVLAGDVIVLPAGTGHRRIAASGDFLVVGAYPPGQEPDVQRGPATNADRDAIAAVDLPRLDPVLGKEGPVVTAWQHAAPSAQG</sequence>
<name>A0ABY8CMB6_9HYPH</name>
<dbReference type="Pfam" id="PF00190">
    <property type="entry name" value="Cupin_1"/>
    <property type="match status" value="1"/>
</dbReference>
<dbReference type="SUPFAM" id="SSF51182">
    <property type="entry name" value="RmlC-like cupins"/>
    <property type="match status" value="1"/>
</dbReference>
<dbReference type="InterPro" id="IPR047121">
    <property type="entry name" value="YjiB-like"/>
</dbReference>
<evidence type="ECO:0000313" key="3">
    <source>
        <dbReference type="Proteomes" id="UP001235547"/>
    </source>
</evidence>
<evidence type="ECO:0000259" key="1">
    <source>
        <dbReference type="Pfam" id="PF00190"/>
    </source>
</evidence>
<dbReference type="RefSeq" id="WP_280730506.1">
    <property type="nucleotide sequence ID" value="NZ_CP120367.1"/>
</dbReference>
<dbReference type="PANTHER" id="PTHR36448">
    <property type="entry name" value="BLR7373 PROTEIN"/>
    <property type="match status" value="1"/>
</dbReference>
<accession>A0ABY8CMB6</accession>
<dbReference type="Gene3D" id="2.60.120.10">
    <property type="entry name" value="Jelly Rolls"/>
    <property type="match status" value="1"/>
</dbReference>
<dbReference type="CDD" id="cd02219">
    <property type="entry name" value="cupin_YjlB-like"/>
    <property type="match status" value="1"/>
</dbReference>
<reference evidence="2 3" key="1">
    <citation type="submission" date="2023-03" db="EMBL/GenBank/DDBJ databases">
        <authorList>
            <person name="Kaur S."/>
            <person name="Espinosa-Saiz D."/>
            <person name="Velazquez E."/>
            <person name="Menendez E."/>
            <person name="diCenzo G.C."/>
        </authorList>
    </citation>
    <scope>NUCLEOTIDE SEQUENCE [LARGE SCALE GENOMIC DNA]</scope>
    <source>
        <strain evidence="2 3">LMG 27395</strain>
    </source>
</reference>
<dbReference type="InterPro" id="IPR011051">
    <property type="entry name" value="RmlC_Cupin_sf"/>
</dbReference>
<keyword evidence="3" id="KW-1185">Reference proteome</keyword>
<evidence type="ECO:0000313" key="2">
    <source>
        <dbReference type="EMBL" id="WEX79805.1"/>
    </source>
</evidence>
<dbReference type="InterPro" id="IPR014500">
    <property type="entry name" value="UCP019307_cupin"/>
</dbReference>
<dbReference type="EMBL" id="CP120370">
    <property type="protein sequence ID" value="WEX79805.1"/>
    <property type="molecule type" value="Genomic_DNA"/>
</dbReference>
<dbReference type="PANTHER" id="PTHR36448:SF2">
    <property type="entry name" value="CUPIN TYPE-1 DOMAIN-CONTAINING PROTEIN"/>
    <property type="match status" value="1"/>
</dbReference>
<dbReference type="InterPro" id="IPR014710">
    <property type="entry name" value="RmlC-like_jellyroll"/>
</dbReference>